<proteinExistence type="predicted"/>
<evidence type="ECO:0000313" key="1">
    <source>
        <dbReference type="EMBL" id="GAA4960836.1"/>
    </source>
</evidence>
<gene>
    <name evidence="1" type="ORF">GCM10023225_00500</name>
</gene>
<name>A0ABP9H3R9_9ACTN</name>
<evidence type="ECO:0000313" key="2">
    <source>
        <dbReference type="Proteomes" id="UP001501195"/>
    </source>
</evidence>
<keyword evidence="2" id="KW-1185">Reference proteome</keyword>
<protein>
    <submittedName>
        <fullName evidence="1">Uncharacterized protein</fullName>
    </submittedName>
</protein>
<dbReference type="Proteomes" id="UP001501195">
    <property type="component" value="Unassembled WGS sequence"/>
</dbReference>
<organism evidence="1 2">
    <name type="scientific">Kineococcus glutinatus</name>
    <dbReference type="NCBI Taxonomy" id="1070872"/>
    <lineage>
        <taxon>Bacteria</taxon>
        <taxon>Bacillati</taxon>
        <taxon>Actinomycetota</taxon>
        <taxon>Actinomycetes</taxon>
        <taxon>Kineosporiales</taxon>
        <taxon>Kineosporiaceae</taxon>
        <taxon>Kineococcus</taxon>
    </lineage>
</organism>
<sequence length="104" mass="10596">MRLTAIALARIQAVLPVSTGISGVGGSVAGRAVAAGADRIVRRGCTVAERNHCRETASLISRHGGGFLALDVPVTAGCPGRPTGASRGLDGRETRLKHGLCLLL</sequence>
<dbReference type="EMBL" id="BAABIL010000004">
    <property type="protein sequence ID" value="GAA4960836.1"/>
    <property type="molecule type" value="Genomic_DNA"/>
</dbReference>
<accession>A0ABP9H3R9</accession>
<reference evidence="2" key="1">
    <citation type="journal article" date="2019" name="Int. J. Syst. Evol. Microbiol.">
        <title>The Global Catalogue of Microorganisms (GCM) 10K type strain sequencing project: providing services to taxonomists for standard genome sequencing and annotation.</title>
        <authorList>
            <consortium name="The Broad Institute Genomics Platform"/>
            <consortium name="The Broad Institute Genome Sequencing Center for Infectious Disease"/>
            <person name="Wu L."/>
            <person name="Ma J."/>
        </authorList>
    </citation>
    <scope>NUCLEOTIDE SEQUENCE [LARGE SCALE GENOMIC DNA]</scope>
    <source>
        <strain evidence="2">JCM 18126</strain>
    </source>
</reference>
<comment type="caution">
    <text evidence="1">The sequence shown here is derived from an EMBL/GenBank/DDBJ whole genome shotgun (WGS) entry which is preliminary data.</text>
</comment>